<gene>
    <name evidence="6" type="ORF">FSP39_012138</name>
</gene>
<keyword evidence="3" id="KW-0378">Hydrolase</keyword>
<comment type="caution">
    <text evidence="6">The sequence shown here is derived from an EMBL/GenBank/DDBJ whole genome shotgun (WGS) entry which is preliminary data.</text>
</comment>
<comment type="similarity">
    <text evidence="1">Belongs to the metallo-dependent hydrolases superfamily. TatD-type hydrolase family.</text>
</comment>
<dbReference type="PANTHER" id="PTHR46317">
    <property type="entry name" value="HYDROLASE OF PHP SUPERFAMILY-RELATED PROTEIN"/>
    <property type="match status" value="1"/>
</dbReference>
<sequence length="276" mass="30883">MSLYVDCHNHLADDIFGTDIADVIRGAQSAGVTASLVCAEFVKDFQRILHLHSEFPEFIAPCLGVHPVQREKDDKSKEISANLEHLIPAEPLMMSNVNLMFAVGEIGLDFQPRIAPNSDYRDIQREVLRRQVKFAMENDLPVNVHSRSAGKPTIQTLKECNAKNVLLHAFDGKPSAAMEGIKEGYFFSIPPSIVRSEQKQKLVKTIPLDHILLETDSPALGPDRENRNVPENIRISCEEIARIKNISIKDVQDMTFSNSLKLFPKLSGITNVIETE</sequence>
<dbReference type="Proteomes" id="UP001186944">
    <property type="component" value="Unassembled WGS sequence"/>
</dbReference>
<keyword evidence="7" id="KW-1185">Reference proteome</keyword>
<organism evidence="6 7">
    <name type="scientific">Pinctada imbricata</name>
    <name type="common">Atlantic pearl-oyster</name>
    <name type="synonym">Pinctada martensii</name>
    <dbReference type="NCBI Taxonomy" id="66713"/>
    <lineage>
        <taxon>Eukaryota</taxon>
        <taxon>Metazoa</taxon>
        <taxon>Spiralia</taxon>
        <taxon>Lophotrochozoa</taxon>
        <taxon>Mollusca</taxon>
        <taxon>Bivalvia</taxon>
        <taxon>Autobranchia</taxon>
        <taxon>Pteriomorphia</taxon>
        <taxon>Pterioida</taxon>
        <taxon>Pterioidea</taxon>
        <taxon>Pteriidae</taxon>
        <taxon>Pinctada</taxon>
    </lineage>
</organism>
<dbReference type="CDD" id="cd01310">
    <property type="entry name" value="TatD_DNAse"/>
    <property type="match status" value="1"/>
</dbReference>
<evidence type="ECO:0000256" key="5">
    <source>
        <dbReference type="PIRSR" id="PIRSR005902-1"/>
    </source>
</evidence>
<dbReference type="GO" id="GO:0016788">
    <property type="term" value="F:hydrolase activity, acting on ester bonds"/>
    <property type="evidence" value="ECO:0007669"/>
    <property type="project" value="InterPro"/>
</dbReference>
<dbReference type="GO" id="GO:0046872">
    <property type="term" value="F:metal ion binding"/>
    <property type="evidence" value="ECO:0007669"/>
    <property type="project" value="UniProtKB-KW"/>
</dbReference>
<dbReference type="Pfam" id="PF01026">
    <property type="entry name" value="TatD_DNase"/>
    <property type="match status" value="1"/>
</dbReference>
<evidence type="ECO:0000256" key="4">
    <source>
        <dbReference type="ARBA" id="ARBA00093287"/>
    </source>
</evidence>
<evidence type="ECO:0000256" key="2">
    <source>
        <dbReference type="ARBA" id="ARBA00022723"/>
    </source>
</evidence>
<feature type="binding site" evidence="5">
    <location>
        <position position="10"/>
    </location>
    <ligand>
        <name>a divalent metal cation</name>
        <dbReference type="ChEBI" id="CHEBI:60240"/>
        <label>1</label>
    </ligand>
</feature>
<proteinExistence type="inferred from homology"/>
<feature type="binding site" evidence="5">
    <location>
        <position position="8"/>
    </location>
    <ligand>
        <name>a divalent metal cation</name>
        <dbReference type="ChEBI" id="CHEBI:60240"/>
        <label>1</label>
    </ligand>
</feature>
<dbReference type="AlphaFoldDB" id="A0AA88Y429"/>
<feature type="binding site" evidence="5">
    <location>
        <position position="168"/>
    </location>
    <ligand>
        <name>a divalent metal cation</name>
        <dbReference type="ChEBI" id="CHEBI:60240"/>
        <label>2</label>
    </ligand>
</feature>
<comment type="function">
    <text evidence="4">Exhibits 3'-exonuclease activities and apurinic/apyrimidinic (AP) endonuclease (in vitro). Show preferential AP endonuclease activity on double-stranded DNA substrates and 3'- exonuclease activity on single-stranded DNA.</text>
</comment>
<dbReference type="InterPro" id="IPR001130">
    <property type="entry name" value="TatD-like"/>
</dbReference>
<dbReference type="PROSITE" id="PS01091">
    <property type="entry name" value="TATD_3"/>
    <property type="match status" value="1"/>
</dbReference>
<name>A0AA88Y429_PINIB</name>
<evidence type="ECO:0000256" key="3">
    <source>
        <dbReference type="ARBA" id="ARBA00022801"/>
    </source>
</evidence>
<dbReference type="EMBL" id="VSWD01000007">
    <property type="protein sequence ID" value="KAK3097688.1"/>
    <property type="molecule type" value="Genomic_DNA"/>
</dbReference>
<keyword evidence="2 5" id="KW-0479">Metal-binding</keyword>
<evidence type="ECO:0000313" key="6">
    <source>
        <dbReference type="EMBL" id="KAK3097688.1"/>
    </source>
</evidence>
<feature type="binding site" evidence="5">
    <location>
        <position position="105"/>
    </location>
    <ligand>
        <name>a divalent metal cation</name>
        <dbReference type="ChEBI" id="CHEBI:60240"/>
        <label>1</label>
    </ligand>
</feature>
<dbReference type="InterPro" id="IPR018228">
    <property type="entry name" value="DNase_TatD-rel_CS"/>
</dbReference>
<dbReference type="InterPro" id="IPR032466">
    <property type="entry name" value="Metal_Hydrolase"/>
</dbReference>
<accession>A0AA88Y429</accession>
<dbReference type="PANTHER" id="PTHR46317:SF1">
    <property type="entry name" value="HYDROLASE, TATD FAMILY"/>
    <property type="match status" value="1"/>
</dbReference>
<evidence type="ECO:0000256" key="1">
    <source>
        <dbReference type="ARBA" id="ARBA00009275"/>
    </source>
</evidence>
<feature type="binding site" evidence="5">
    <location>
        <position position="216"/>
    </location>
    <ligand>
        <name>a divalent metal cation</name>
        <dbReference type="ChEBI" id="CHEBI:60240"/>
        <label>1</label>
    </ligand>
</feature>
<dbReference type="SUPFAM" id="SSF51556">
    <property type="entry name" value="Metallo-dependent hydrolases"/>
    <property type="match status" value="1"/>
</dbReference>
<feature type="binding site" evidence="5">
    <location>
        <position position="145"/>
    </location>
    <ligand>
        <name>a divalent metal cation</name>
        <dbReference type="ChEBI" id="CHEBI:60240"/>
        <label>2</label>
    </ligand>
</feature>
<protein>
    <submittedName>
        <fullName evidence="6">Uncharacterized protein</fullName>
    </submittedName>
</protein>
<reference evidence="6" key="1">
    <citation type="submission" date="2019-08" db="EMBL/GenBank/DDBJ databases">
        <title>The improved chromosome-level genome for the pearl oyster Pinctada fucata martensii using PacBio sequencing and Hi-C.</title>
        <authorList>
            <person name="Zheng Z."/>
        </authorList>
    </citation>
    <scope>NUCLEOTIDE SEQUENCE</scope>
    <source>
        <strain evidence="6">ZZ-2019</strain>
        <tissue evidence="6">Adductor muscle</tissue>
    </source>
</reference>
<dbReference type="Gene3D" id="3.20.20.140">
    <property type="entry name" value="Metal-dependent hydrolases"/>
    <property type="match status" value="1"/>
</dbReference>
<evidence type="ECO:0000313" key="7">
    <source>
        <dbReference type="Proteomes" id="UP001186944"/>
    </source>
</evidence>
<dbReference type="PIRSF" id="PIRSF005902">
    <property type="entry name" value="DNase_TatD"/>
    <property type="match status" value="1"/>
</dbReference>